<feature type="transmembrane region" description="Helical" evidence="7">
    <location>
        <begin position="247"/>
        <end position="265"/>
    </location>
</feature>
<keyword evidence="4 7" id="KW-0812">Transmembrane</keyword>
<dbReference type="Pfam" id="PF00528">
    <property type="entry name" value="BPD_transp_1"/>
    <property type="match status" value="1"/>
</dbReference>
<gene>
    <name evidence="9" type="ORF">STRCI_002798</name>
</gene>
<comment type="similarity">
    <text evidence="7">Belongs to the binding-protein-dependent transport system permease family.</text>
</comment>
<keyword evidence="2 7" id="KW-0813">Transport</keyword>
<proteinExistence type="inferred from homology"/>
<dbReference type="InterPro" id="IPR000515">
    <property type="entry name" value="MetI-like"/>
</dbReference>
<evidence type="ECO:0000256" key="6">
    <source>
        <dbReference type="ARBA" id="ARBA00023136"/>
    </source>
</evidence>
<feature type="transmembrane region" description="Helical" evidence="7">
    <location>
        <begin position="138"/>
        <end position="160"/>
    </location>
</feature>
<dbReference type="Proteomes" id="UP001164439">
    <property type="component" value="Chromosome"/>
</dbReference>
<accession>A0ABY7KAR8</accession>
<evidence type="ECO:0000313" key="9">
    <source>
        <dbReference type="EMBL" id="WAZ21614.1"/>
    </source>
</evidence>
<evidence type="ECO:0000256" key="3">
    <source>
        <dbReference type="ARBA" id="ARBA00022475"/>
    </source>
</evidence>
<comment type="subcellular location">
    <subcellularLocation>
        <location evidence="1 7">Cell membrane</location>
        <topology evidence="1 7">Multi-pass membrane protein</topology>
    </subcellularLocation>
</comment>
<dbReference type="CDD" id="cd06261">
    <property type="entry name" value="TM_PBP2"/>
    <property type="match status" value="1"/>
</dbReference>
<evidence type="ECO:0000259" key="8">
    <source>
        <dbReference type="PROSITE" id="PS50928"/>
    </source>
</evidence>
<dbReference type="EMBL" id="CP114413">
    <property type="protein sequence ID" value="WAZ21614.1"/>
    <property type="molecule type" value="Genomic_DNA"/>
</dbReference>
<keyword evidence="10" id="KW-1185">Reference proteome</keyword>
<evidence type="ECO:0000256" key="1">
    <source>
        <dbReference type="ARBA" id="ARBA00004651"/>
    </source>
</evidence>
<feature type="transmembrane region" description="Helical" evidence="7">
    <location>
        <begin position="12"/>
        <end position="32"/>
    </location>
</feature>
<reference evidence="9" key="1">
    <citation type="submission" date="2022-12" db="EMBL/GenBank/DDBJ databases">
        <authorList>
            <person name="Ruckert C."/>
            <person name="Busche T."/>
            <person name="Kalinowski J."/>
            <person name="Wittmann C."/>
        </authorList>
    </citation>
    <scope>NUCLEOTIDE SEQUENCE</scope>
    <source>
        <strain evidence="9">DSM 40467</strain>
    </source>
</reference>
<dbReference type="InterPro" id="IPR035906">
    <property type="entry name" value="MetI-like_sf"/>
</dbReference>
<dbReference type="Pfam" id="PF19300">
    <property type="entry name" value="BPD_transp_1_N"/>
    <property type="match status" value="1"/>
</dbReference>
<feature type="transmembrane region" description="Helical" evidence="7">
    <location>
        <begin position="285"/>
        <end position="311"/>
    </location>
</feature>
<protein>
    <submittedName>
        <fullName evidence="9">ABC transporter permease</fullName>
    </submittedName>
</protein>
<dbReference type="PROSITE" id="PS50928">
    <property type="entry name" value="ABC_TM1"/>
    <property type="match status" value="1"/>
</dbReference>
<feature type="domain" description="ABC transmembrane type-1" evidence="8">
    <location>
        <begin position="99"/>
        <end position="308"/>
    </location>
</feature>
<dbReference type="PANTHER" id="PTHR43163">
    <property type="entry name" value="DIPEPTIDE TRANSPORT SYSTEM PERMEASE PROTEIN DPPB-RELATED"/>
    <property type="match status" value="1"/>
</dbReference>
<feature type="transmembrane region" description="Helical" evidence="7">
    <location>
        <begin position="105"/>
        <end position="126"/>
    </location>
</feature>
<dbReference type="RefSeq" id="WP_269659261.1">
    <property type="nucleotide sequence ID" value="NZ_CP114413.1"/>
</dbReference>
<dbReference type="Gene3D" id="1.10.3720.10">
    <property type="entry name" value="MetI-like"/>
    <property type="match status" value="1"/>
</dbReference>
<evidence type="ECO:0000256" key="2">
    <source>
        <dbReference type="ARBA" id="ARBA00022448"/>
    </source>
</evidence>
<evidence type="ECO:0000256" key="5">
    <source>
        <dbReference type="ARBA" id="ARBA00022989"/>
    </source>
</evidence>
<name>A0ABY7KAR8_9ACTN</name>
<dbReference type="SUPFAM" id="SSF161098">
    <property type="entry name" value="MetI-like"/>
    <property type="match status" value="1"/>
</dbReference>
<sequence length="320" mass="34414">MTAVVRILLRRIVLLVPLTLGIVLFVFLVMRFSDVDPASAFFQGANPTAEQLRQFREENGLLDPLPVRYFAFVGDLLHGDLGTSVLTRGEVADQVLTALPLTTQLTFLGLGIAVVLSLLGGLTAAVYRDRLPDQIIRVVSLTGVAAPGFWLALLMIQYLAVELGWFPAGGYINPADSFTGWLKTMTLPALALSLPVAAQLTRIVRTSMVEELDKDYVRTAIGSGLPPRVVVGRNVLRNALVNPLTVLGLRVGYLLGGAVVIETIFSLPGMGKLMIDAVKNGDPAVVQGVVLTTAFGFVIVNLVIDILYLLVNPRLRDSAA</sequence>
<evidence type="ECO:0000313" key="10">
    <source>
        <dbReference type="Proteomes" id="UP001164439"/>
    </source>
</evidence>
<feature type="transmembrane region" description="Helical" evidence="7">
    <location>
        <begin position="180"/>
        <end position="198"/>
    </location>
</feature>
<dbReference type="InterPro" id="IPR045621">
    <property type="entry name" value="BPD_transp_1_N"/>
</dbReference>
<dbReference type="PANTHER" id="PTHR43163:SF6">
    <property type="entry name" value="DIPEPTIDE TRANSPORT SYSTEM PERMEASE PROTEIN DPPB-RELATED"/>
    <property type="match status" value="1"/>
</dbReference>
<keyword evidence="6 7" id="KW-0472">Membrane</keyword>
<organism evidence="9 10">
    <name type="scientific">Streptomyces cinnabarinus</name>
    <dbReference type="NCBI Taxonomy" id="67287"/>
    <lineage>
        <taxon>Bacteria</taxon>
        <taxon>Bacillati</taxon>
        <taxon>Actinomycetota</taxon>
        <taxon>Actinomycetes</taxon>
        <taxon>Kitasatosporales</taxon>
        <taxon>Streptomycetaceae</taxon>
        <taxon>Streptomyces</taxon>
    </lineage>
</organism>
<keyword evidence="3" id="KW-1003">Cell membrane</keyword>
<keyword evidence="5 7" id="KW-1133">Transmembrane helix</keyword>
<evidence type="ECO:0000256" key="4">
    <source>
        <dbReference type="ARBA" id="ARBA00022692"/>
    </source>
</evidence>
<evidence type="ECO:0000256" key="7">
    <source>
        <dbReference type="RuleBase" id="RU363032"/>
    </source>
</evidence>